<dbReference type="AlphaFoldDB" id="A0A7X8SLP2"/>
<comment type="caution">
    <text evidence="2">The sequence shown here is derived from an EMBL/GenBank/DDBJ whole genome shotgun (WGS) entry which is preliminary data.</text>
</comment>
<reference evidence="2 3" key="1">
    <citation type="submission" date="2020-04" db="EMBL/GenBank/DDBJ databases">
        <title>Flammeovirga sp. SR4, a novel species isolated from seawater.</title>
        <authorList>
            <person name="Wang X."/>
        </authorList>
    </citation>
    <scope>NUCLEOTIDE SEQUENCE [LARGE SCALE GENOMIC DNA]</scope>
    <source>
        <strain evidence="2 3">SR4</strain>
    </source>
</reference>
<keyword evidence="3" id="KW-1185">Reference proteome</keyword>
<sequence length="201" mass="22194">MKKLFLSFIFFLGIVGFTSAQGIMIAGKVGTNISKIRSNRTEDFSYKPNLTFGGVIEAATSDLFSLQTECLYTMMSTKSSGTTVDLNYVDIPILAKFSFGKTTRFFFNVGPMVSILAKAKENGPTKVMDGSYTESGSTYDRNVHRYMNDSNVSLVFGCGAMVDNIMVDFRYITGISDISRVEGNDMSVSRFDITLSYALVF</sequence>
<organism evidence="2 3">
    <name type="scientific">Flammeovirga agarivorans</name>
    <dbReference type="NCBI Taxonomy" id="2726742"/>
    <lineage>
        <taxon>Bacteria</taxon>
        <taxon>Pseudomonadati</taxon>
        <taxon>Bacteroidota</taxon>
        <taxon>Cytophagia</taxon>
        <taxon>Cytophagales</taxon>
        <taxon>Flammeovirgaceae</taxon>
        <taxon>Flammeovirga</taxon>
    </lineage>
</organism>
<dbReference type="Proteomes" id="UP000585050">
    <property type="component" value="Unassembled WGS sequence"/>
</dbReference>
<dbReference type="InterPro" id="IPR025665">
    <property type="entry name" value="Beta-barrel_OMP_2"/>
</dbReference>
<proteinExistence type="predicted"/>
<feature type="domain" description="Outer membrane protein beta-barrel" evidence="1">
    <location>
        <begin position="23"/>
        <end position="179"/>
    </location>
</feature>
<protein>
    <submittedName>
        <fullName evidence="2">PorT family protein</fullName>
    </submittedName>
</protein>
<evidence type="ECO:0000259" key="1">
    <source>
        <dbReference type="Pfam" id="PF13568"/>
    </source>
</evidence>
<evidence type="ECO:0000313" key="2">
    <source>
        <dbReference type="EMBL" id="NLR92455.1"/>
    </source>
</evidence>
<evidence type="ECO:0000313" key="3">
    <source>
        <dbReference type="Proteomes" id="UP000585050"/>
    </source>
</evidence>
<accession>A0A7X8SLP2</accession>
<dbReference type="RefSeq" id="WP_168883165.1">
    <property type="nucleotide sequence ID" value="NZ_JABAIL010000004.1"/>
</dbReference>
<gene>
    <name evidence="2" type="ORF">HGP29_14650</name>
</gene>
<name>A0A7X8SLP2_9BACT</name>
<dbReference type="Pfam" id="PF13568">
    <property type="entry name" value="OMP_b-brl_2"/>
    <property type="match status" value="1"/>
</dbReference>
<dbReference type="EMBL" id="JABAIL010000004">
    <property type="protein sequence ID" value="NLR92455.1"/>
    <property type="molecule type" value="Genomic_DNA"/>
</dbReference>